<evidence type="ECO:0000256" key="2">
    <source>
        <dbReference type="ARBA" id="ARBA00022771"/>
    </source>
</evidence>
<dbReference type="Gene3D" id="6.20.210.20">
    <property type="entry name" value="THAP domain"/>
    <property type="match status" value="1"/>
</dbReference>
<feature type="region of interest" description="Disordered" evidence="7">
    <location>
        <begin position="226"/>
        <end position="255"/>
    </location>
</feature>
<protein>
    <submittedName>
        <fullName evidence="10">THAP domain-containing protein 5-like isoform X1</fullName>
    </submittedName>
</protein>
<dbReference type="PANTHER" id="PTHR46927:SF3">
    <property type="entry name" value="THAP-TYPE DOMAIN-CONTAINING PROTEIN"/>
    <property type="match status" value="1"/>
</dbReference>
<dbReference type="GO" id="GO:0008270">
    <property type="term" value="F:zinc ion binding"/>
    <property type="evidence" value="ECO:0007669"/>
    <property type="project" value="UniProtKB-KW"/>
</dbReference>
<evidence type="ECO:0000259" key="8">
    <source>
        <dbReference type="PROSITE" id="PS50950"/>
    </source>
</evidence>
<dbReference type="Proteomes" id="UP000694925">
    <property type="component" value="Unplaced"/>
</dbReference>
<evidence type="ECO:0000256" key="7">
    <source>
        <dbReference type="SAM" id="MobiDB-lite"/>
    </source>
</evidence>
<feature type="compositionally biased region" description="Polar residues" evidence="7">
    <location>
        <begin position="226"/>
        <end position="251"/>
    </location>
</feature>
<feature type="domain" description="THAP-type" evidence="8">
    <location>
        <begin position="1"/>
        <end position="77"/>
    </location>
</feature>
<keyword evidence="6" id="KW-0175">Coiled coil</keyword>
<evidence type="ECO:0000313" key="10">
    <source>
        <dbReference type="RefSeq" id="XP_017884697.1"/>
    </source>
</evidence>
<dbReference type="PANTHER" id="PTHR46927">
    <property type="entry name" value="AGAP005574-PA"/>
    <property type="match status" value="1"/>
</dbReference>
<keyword evidence="1" id="KW-0479">Metal-binding</keyword>
<evidence type="ECO:0000256" key="5">
    <source>
        <dbReference type="PROSITE-ProRule" id="PRU00309"/>
    </source>
</evidence>
<evidence type="ECO:0000256" key="3">
    <source>
        <dbReference type="ARBA" id="ARBA00022833"/>
    </source>
</evidence>
<sequence length="360" mass="40999">MVSYCCICRRKYDKNNGISFHAFPKSRERRAAWEIACKLEKPAPASIQICSEHFTPDSFMRFYGIRLLKLSAIPSKFPWNKENNLAASNFEDHTYAQCDRTSVSSKQHQEYGIKVVSSSCSIPSKETCNVPKILSIENPSFQMYSPYTQSNTTVLNQPPECELEVATSSCEISVQTEEDCEVPSTKDSTILYFPDAESNTTFVLNQEQECEREVTVPSNECNLPKAPNTQDASIQIHPPSSATSKWQSEDTNGPVKKRKIWRPARIGDLAPEHFSTPRKAALNIEMIRKKNHEKSLKIKVLQTQNNRLLKRLKVLEELIADLEDNDLIPETLKLKKTKTRGLTKFPRTKSSLVKHEKKKT</sequence>
<organism evidence="9 10">
    <name type="scientific">Ceratina calcarata</name>
    <dbReference type="NCBI Taxonomy" id="156304"/>
    <lineage>
        <taxon>Eukaryota</taxon>
        <taxon>Metazoa</taxon>
        <taxon>Ecdysozoa</taxon>
        <taxon>Arthropoda</taxon>
        <taxon>Hexapoda</taxon>
        <taxon>Insecta</taxon>
        <taxon>Pterygota</taxon>
        <taxon>Neoptera</taxon>
        <taxon>Endopterygota</taxon>
        <taxon>Hymenoptera</taxon>
        <taxon>Apocrita</taxon>
        <taxon>Aculeata</taxon>
        <taxon>Apoidea</taxon>
        <taxon>Anthophila</taxon>
        <taxon>Apidae</taxon>
        <taxon>Ceratina</taxon>
        <taxon>Zadontomerus</taxon>
    </lineage>
</organism>
<reference evidence="10" key="1">
    <citation type="submission" date="2025-08" db="UniProtKB">
        <authorList>
            <consortium name="RefSeq"/>
        </authorList>
    </citation>
    <scope>IDENTIFICATION</scope>
    <source>
        <tissue evidence="10">Whole body</tissue>
    </source>
</reference>
<dbReference type="GO" id="GO:0003677">
    <property type="term" value="F:DNA binding"/>
    <property type="evidence" value="ECO:0007669"/>
    <property type="project" value="UniProtKB-UniRule"/>
</dbReference>
<keyword evidence="2 5" id="KW-0863">Zinc-finger</keyword>
<accession>A0AAJ7J5H1</accession>
<gene>
    <name evidence="10" type="primary">LOC108627764</name>
</gene>
<dbReference type="Pfam" id="PF05485">
    <property type="entry name" value="THAP"/>
    <property type="match status" value="1"/>
</dbReference>
<dbReference type="InterPro" id="IPR038441">
    <property type="entry name" value="THAP_Znf_sf"/>
</dbReference>
<evidence type="ECO:0000256" key="4">
    <source>
        <dbReference type="ARBA" id="ARBA00023125"/>
    </source>
</evidence>
<dbReference type="SUPFAM" id="SSF57716">
    <property type="entry name" value="Glucocorticoid receptor-like (DNA-binding domain)"/>
    <property type="match status" value="1"/>
</dbReference>
<dbReference type="SMART" id="SM00692">
    <property type="entry name" value="DM3"/>
    <property type="match status" value="1"/>
</dbReference>
<evidence type="ECO:0000256" key="1">
    <source>
        <dbReference type="ARBA" id="ARBA00022723"/>
    </source>
</evidence>
<keyword evidence="4 5" id="KW-0238">DNA-binding</keyword>
<dbReference type="GeneID" id="108627764"/>
<dbReference type="InterPro" id="IPR006612">
    <property type="entry name" value="THAP_Znf"/>
</dbReference>
<dbReference type="RefSeq" id="XP_017884697.1">
    <property type="nucleotide sequence ID" value="XM_018029208.2"/>
</dbReference>
<proteinExistence type="predicted"/>
<dbReference type="InterPro" id="IPR052224">
    <property type="entry name" value="THAP_domain_protein"/>
</dbReference>
<dbReference type="KEGG" id="ccal:108627764"/>
<keyword evidence="9" id="KW-1185">Reference proteome</keyword>
<name>A0AAJ7J5H1_9HYME</name>
<keyword evidence="3" id="KW-0862">Zinc</keyword>
<evidence type="ECO:0000313" key="9">
    <source>
        <dbReference type="Proteomes" id="UP000694925"/>
    </source>
</evidence>
<dbReference type="PROSITE" id="PS50950">
    <property type="entry name" value="ZF_THAP"/>
    <property type="match status" value="1"/>
</dbReference>
<dbReference type="AlphaFoldDB" id="A0AAJ7J5H1"/>
<evidence type="ECO:0000256" key="6">
    <source>
        <dbReference type="SAM" id="Coils"/>
    </source>
</evidence>
<feature type="coiled-coil region" evidence="6">
    <location>
        <begin position="298"/>
        <end position="325"/>
    </location>
</feature>
<dbReference type="SMART" id="SM00980">
    <property type="entry name" value="THAP"/>
    <property type="match status" value="1"/>
</dbReference>